<comment type="caution">
    <text evidence="3">The sequence shown here is derived from an EMBL/GenBank/DDBJ whole genome shotgun (WGS) entry which is preliminary data.</text>
</comment>
<proteinExistence type="predicted"/>
<feature type="transmembrane region" description="Helical" evidence="1">
    <location>
        <begin position="37"/>
        <end position="57"/>
    </location>
</feature>
<dbReference type="InterPro" id="IPR046554">
    <property type="entry name" value="DUF6708"/>
</dbReference>
<feature type="domain" description="DUF6708" evidence="2">
    <location>
        <begin position="85"/>
        <end position="275"/>
    </location>
</feature>
<protein>
    <recommendedName>
        <fullName evidence="2">DUF6708 domain-containing protein</fullName>
    </recommendedName>
</protein>
<dbReference type="Pfam" id="PF20455">
    <property type="entry name" value="DUF6708"/>
    <property type="match status" value="1"/>
</dbReference>
<keyword evidence="1" id="KW-0812">Transmembrane</keyword>
<name>A0AAI9ICX3_9BURK</name>
<dbReference type="AlphaFoldDB" id="A0AAI9ICX3"/>
<keyword evidence="1" id="KW-1133">Transmembrane helix</keyword>
<evidence type="ECO:0000256" key="1">
    <source>
        <dbReference type="SAM" id="Phobius"/>
    </source>
</evidence>
<evidence type="ECO:0000313" key="3">
    <source>
        <dbReference type="EMBL" id="EOA03777.1"/>
    </source>
</evidence>
<gene>
    <name evidence="3" type="ORF">HFRIS_015506</name>
</gene>
<sequence length="346" mass="40260">MPLDKPVSSECKDTATVFRINSTYMDVTDQPYKDRQWVGGGVIICCLGIIGSIYCGNSVIQNPNNTIDSYLITMLLLVIGAISGFAYVAFKYGRDEFFALKRRPIRFNRKEKKLYFIRRRRFFAKSGDGDVTWEIPWSKNSIFCVHRGYAEHRPVYHIRHYEVDEDGNVLRAFAIGRKWEEHENLQGLLSQWNYWCWYMNHGPAELPKPPLFFSERENTRESFLFCLYDLGMQASVRYRVAMMPYILLMTGYRLLALWTCRDPVWPQAVMDVSVIEPDDPYDEPRGNTPIGWGETVLARQRGDYPDDPKMEIKDWQGEADPALNALLWAEDTPPTIHHPTKAPHER</sequence>
<accession>A0AAI9ICX3</accession>
<dbReference type="EMBL" id="AEEC02000022">
    <property type="protein sequence ID" value="EOA03777.1"/>
    <property type="molecule type" value="Genomic_DNA"/>
</dbReference>
<dbReference type="Proteomes" id="UP000006772">
    <property type="component" value="Unassembled WGS sequence"/>
</dbReference>
<feature type="transmembrane region" description="Helical" evidence="1">
    <location>
        <begin position="69"/>
        <end position="90"/>
    </location>
</feature>
<evidence type="ECO:0000313" key="4">
    <source>
        <dbReference type="Proteomes" id="UP000006772"/>
    </source>
</evidence>
<evidence type="ECO:0000259" key="2">
    <source>
        <dbReference type="Pfam" id="PF20455"/>
    </source>
</evidence>
<organism evidence="3 4">
    <name type="scientific">Herbaspirillum frisingense GSF30</name>
    <dbReference type="NCBI Taxonomy" id="864073"/>
    <lineage>
        <taxon>Bacteria</taxon>
        <taxon>Pseudomonadati</taxon>
        <taxon>Pseudomonadota</taxon>
        <taxon>Betaproteobacteria</taxon>
        <taxon>Burkholderiales</taxon>
        <taxon>Oxalobacteraceae</taxon>
        <taxon>Herbaspirillum</taxon>
    </lineage>
</organism>
<keyword evidence="1" id="KW-0472">Membrane</keyword>
<reference evidence="3 4" key="1">
    <citation type="journal article" date="2013" name="Front. Microbiol.">
        <title>The genome of the endophytic bacterium H. frisingense GSF30(T) identifies diverse strategies in the Herbaspirillum genus to interact with plants.</title>
        <authorList>
            <person name="Straub D."/>
            <person name="Rothballer M."/>
            <person name="Hartmann A."/>
            <person name="Ludewig U."/>
        </authorList>
    </citation>
    <scope>NUCLEOTIDE SEQUENCE [LARGE SCALE GENOMIC DNA]</scope>
    <source>
        <strain evidence="3 4">GSF30</strain>
    </source>
</reference>